<organism evidence="2 3">
    <name type="scientific">Pseudorhodoferax soli</name>
    <dbReference type="NCBI Taxonomy" id="545864"/>
    <lineage>
        <taxon>Bacteria</taxon>
        <taxon>Pseudomonadati</taxon>
        <taxon>Pseudomonadota</taxon>
        <taxon>Betaproteobacteria</taxon>
        <taxon>Burkholderiales</taxon>
        <taxon>Comamonadaceae</taxon>
    </lineage>
</organism>
<proteinExistence type="predicted"/>
<feature type="domain" description="DUF4376" evidence="1">
    <location>
        <begin position="80"/>
        <end position="189"/>
    </location>
</feature>
<accession>A0A368Y3B6</accession>
<dbReference type="Pfam" id="PF14301">
    <property type="entry name" value="DUF4376"/>
    <property type="match status" value="1"/>
</dbReference>
<comment type="caution">
    <text evidence="2">The sequence shown here is derived from an EMBL/GenBank/DDBJ whole genome shotgun (WGS) entry which is preliminary data.</text>
</comment>
<keyword evidence="3" id="KW-1185">Reference proteome</keyword>
<dbReference type="Proteomes" id="UP000252884">
    <property type="component" value="Unassembled WGS sequence"/>
</dbReference>
<evidence type="ECO:0000313" key="2">
    <source>
        <dbReference type="EMBL" id="RCW73798.1"/>
    </source>
</evidence>
<protein>
    <submittedName>
        <fullName evidence="2">Uncharacterized protein DUF4376</fullName>
    </submittedName>
</protein>
<gene>
    <name evidence="2" type="ORF">DES41_102112</name>
</gene>
<dbReference type="AlphaFoldDB" id="A0A368Y3B6"/>
<dbReference type="EMBL" id="QPJK01000002">
    <property type="protein sequence ID" value="RCW73798.1"/>
    <property type="molecule type" value="Genomic_DNA"/>
</dbReference>
<sequence>MSYWVEHDGGLVLLAMSGGGEPHAQMGGTVAEVEALCDPAQCLYLDGEVLDLGPAPSFRHVRDAEMRAWVVPGVSALALAQDAKWAEIKAERNRLETAGFPYMGKVVDSDAESALRITGATSAAQAALAIGAPFSIDWTCQDNTVLALDASQMVGMLVALAQHADHLHQVSRTLRAAIYAEDATEASVAAVAWPSE</sequence>
<evidence type="ECO:0000313" key="3">
    <source>
        <dbReference type="Proteomes" id="UP000252884"/>
    </source>
</evidence>
<reference evidence="2 3" key="1">
    <citation type="submission" date="2018-07" db="EMBL/GenBank/DDBJ databases">
        <title>Genomic Encyclopedia of Type Strains, Phase IV (KMG-IV): sequencing the most valuable type-strain genomes for metagenomic binning, comparative biology and taxonomic classification.</title>
        <authorList>
            <person name="Goeker M."/>
        </authorList>
    </citation>
    <scope>NUCLEOTIDE SEQUENCE [LARGE SCALE GENOMIC DNA]</scope>
    <source>
        <strain evidence="2 3">DSM 21634</strain>
    </source>
</reference>
<dbReference type="InterPro" id="IPR025484">
    <property type="entry name" value="DUF4376"/>
</dbReference>
<dbReference type="OrthoDB" id="8913439at2"/>
<name>A0A368Y3B6_9BURK</name>
<evidence type="ECO:0000259" key="1">
    <source>
        <dbReference type="Pfam" id="PF14301"/>
    </source>
</evidence>
<dbReference type="RefSeq" id="WP_114466966.1">
    <property type="nucleotide sequence ID" value="NZ_QPJK01000002.1"/>
</dbReference>